<sequence length="162" mass="17586">MLFNLALELVIRNAGIDTSATLTNKSKQIVGYADDLNILGRPVPSIKEAFGNLETAAKDLGLTVNEHKTKFMLQSRKHRVNGQNITIGNYNFQGVNNFAYFGSNVSSDNDDTKEIRKRIDAANLNEAPVGRSCPADARNAGGKIVFLVSVGGKRPVGKPRAR</sequence>
<organism evidence="2 3">
    <name type="scientific">Ladona fulva</name>
    <name type="common">Scarce chaser dragonfly</name>
    <name type="synonym">Libellula fulva</name>
    <dbReference type="NCBI Taxonomy" id="123851"/>
    <lineage>
        <taxon>Eukaryota</taxon>
        <taxon>Metazoa</taxon>
        <taxon>Ecdysozoa</taxon>
        <taxon>Arthropoda</taxon>
        <taxon>Hexapoda</taxon>
        <taxon>Insecta</taxon>
        <taxon>Pterygota</taxon>
        <taxon>Palaeoptera</taxon>
        <taxon>Odonata</taxon>
        <taxon>Epiprocta</taxon>
        <taxon>Anisoptera</taxon>
        <taxon>Libelluloidea</taxon>
        <taxon>Libellulidae</taxon>
        <taxon>Ladona</taxon>
    </lineage>
</organism>
<dbReference type="EMBL" id="KZ308718">
    <property type="protein sequence ID" value="KAG8233450.1"/>
    <property type="molecule type" value="Genomic_DNA"/>
</dbReference>
<protein>
    <recommendedName>
        <fullName evidence="1">Reverse transcriptase domain-containing protein</fullName>
    </recommendedName>
</protein>
<evidence type="ECO:0000313" key="2">
    <source>
        <dbReference type="EMBL" id="KAG8233450.1"/>
    </source>
</evidence>
<feature type="domain" description="Reverse transcriptase" evidence="1">
    <location>
        <begin position="20"/>
        <end position="83"/>
    </location>
</feature>
<evidence type="ECO:0000313" key="3">
    <source>
        <dbReference type="Proteomes" id="UP000792457"/>
    </source>
</evidence>
<dbReference type="PANTHER" id="PTHR47027">
    <property type="entry name" value="REVERSE TRANSCRIPTASE DOMAIN-CONTAINING PROTEIN"/>
    <property type="match status" value="1"/>
</dbReference>
<dbReference type="OrthoDB" id="8037846at2759"/>
<dbReference type="PANTHER" id="PTHR47027:SF29">
    <property type="entry name" value="C2H2-TYPE DOMAIN-CONTAINING PROTEIN"/>
    <property type="match status" value="1"/>
</dbReference>
<proteinExistence type="predicted"/>
<reference evidence="2" key="2">
    <citation type="submission" date="2017-10" db="EMBL/GenBank/DDBJ databases">
        <title>Ladona fulva Genome sequencing and assembly.</title>
        <authorList>
            <person name="Murali S."/>
            <person name="Richards S."/>
            <person name="Bandaranaike D."/>
            <person name="Bellair M."/>
            <person name="Blankenburg K."/>
            <person name="Chao H."/>
            <person name="Dinh H."/>
            <person name="Doddapaneni H."/>
            <person name="Dugan-Rocha S."/>
            <person name="Elkadiri S."/>
            <person name="Gnanaolivu R."/>
            <person name="Hernandez B."/>
            <person name="Skinner E."/>
            <person name="Javaid M."/>
            <person name="Lee S."/>
            <person name="Li M."/>
            <person name="Ming W."/>
            <person name="Munidasa M."/>
            <person name="Muniz J."/>
            <person name="Nguyen L."/>
            <person name="Hughes D."/>
            <person name="Osuji N."/>
            <person name="Pu L.-L."/>
            <person name="Puazo M."/>
            <person name="Qu C."/>
            <person name="Quiroz J."/>
            <person name="Raj R."/>
            <person name="Weissenberger G."/>
            <person name="Xin Y."/>
            <person name="Zou X."/>
            <person name="Han Y."/>
            <person name="Worley K."/>
            <person name="Muzny D."/>
            <person name="Gibbs R."/>
        </authorList>
    </citation>
    <scope>NUCLEOTIDE SEQUENCE</scope>
    <source>
        <strain evidence="2">Sampled in the wild</strain>
    </source>
</reference>
<keyword evidence="3" id="KW-1185">Reference proteome</keyword>
<dbReference type="AlphaFoldDB" id="A0A8K0P2J0"/>
<dbReference type="Proteomes" id="UP000792457">
    <property type="component" value="Unassembled WGS sequence"/>
</dbReference>
<gene>
    <name evidence="2" type="ORF">J437_LFUL010561</name>
</gene>
<dbReference type="InterPro" id="IPR000477">
    <property type="entry name" value="RT_dom"/>
</dbReference>
<name>A0A8K0P2J0_LADFU</name>
<evidence type="ECO:0000259" key="1">
    <source>
        <dbReference type="Pfam" id="PF00078"/>
    </source>
</evidence>
<dbReference type="Pfam" id="PF00078">
    <property type="entry name" value="RVT_1"/>
    <property type="match status" value="1"/>
</dbReference>
<accession>A0A8K0P2J0</accession>
<reference evidence="2" key="1">
    <citation type="submission" date="2013-04" db="EMBL/GenBank/DDBJ databases">
        <authorList>
            <person name="Qu J."/>
            <person name="Murali S.C."/>
            <person name="Bandaranaike D."/>
            <person name="Bellair M."/>
            <person name="Blankenburg K."/>
            <person name="Chao H."/>
            <person name="Dinh H."/>
            <person name="Doddapaneni H."/>
            <person name="Downs B."/>
            <person name="Dugan-Rocha S."/>
            <person name="Elkadiri S."/>
            <person name="Gnanaolivu R.D."/>
            <person name="Hernandez B."/>
            <person name="Javaid M."/>
            <person name="Jayaseelan J.C."/>
            <person name="Lee S."/>
            <person name="Li M."/>
            <person name="Ming W."/>
            <person name="Munidasa M."/>
            <person name="Muniz J."/>
            <person name="Nguyen L."/>
            <person name="Ongeri F."/>
            <person name="Osuji N."/>
            <person name="Pu L.-L."/>
            <person name="Puazo M."/>
            <person name="Qu C."/>
            <person name="Quiroz J."/>
            <person name="Raj R."/>
            <person name="Weissenberger G."/>
            <person name="Xin Y."/>
            <person name="Zou X."/>
            <person name="Han Y."/>
            <person name="Richards S."/>
            <person name="Worley K."/>
            <person name="Muzny D."/>
            <person name="Gibbs R."/>
        </authorList>
    </citation>
    <scope>NUCLEOTIDE SEQUENCE</scope>
    <source>
        <strain evidence="2">Sampled in the wild</strain>
    </source>
</reference>
<comment type="caution">
    <text evidence="2">The sequence shown here is derived from an EMBL/GenBank/DDBJ whole genome shotgun (WGS) entry which is preliminary data.</text>
</comment>